<name>A0ABS0H3B3_9ACTN</name>
<gene>
    <name evidence="1" type="ORF">I0C86_28200</name>
</gene>
<proteinExistence type="predicted"/>
<reference evidence="1 2" key="1">
    <citation type="submission" date="2020-11" db="EMBL/GenBank/DDBJ databases">
        <title>A novel isolate from a Black sea contaminated sediment with potential to produce alkanes: Plantactinospora alkalitolerans sp. nov.</title>
        <authorList>
            <person name="Carro L."/>
            <person name="Veyisoglu A."/>
            <person name="Guven K."/>
            <person name="Schumann P."/>
            <person name="Klenk H.-P."/>
            <person name="Sahin N."/>
        </authorList>
    </citation>
    <scope>NUCLEOTIDE SEQUENCE [LARGE SCALE GENOMIC DNA]</scope>
    <source>
        <strain evidence="1 2">S1510</strain>
    </source>
</reference>
<organism evidence="1 2">
    <name type="scientific">Plantactinospora alkalitolerans</name>
    <dbReference type="NCBI Taxonomy" id="2789879"/>
    <lineage>
        <taxon>Bacteria</taxon>
        <taxon>Bacillati</taxon>
        <taxon>Actinomycetota</taxon>
        <taxon>Actinomycetes</taxon>
        <taxon>Micromonosporales</taxon>
        <taxon>Micromonosporaceae</taxon>
        <taxon>Plantactinospora</taxon>
    </lineage>
</organism>
<dbReference type="Proteomes" id="UP000638560">
    <property type="component" value="Unassembled WGS sequence"/>
</dbReference>
<keyword evidence="2" id="KW-1185">Reference proteome</keyword>
<accession>A0ABS0H3B3</accession>
<comment type="caution">
    <text evidence="1">The sequence shown here is derived from an EMBL/GenBank/DDBJ whole genome shotgun (WGS) entry which is preliminary data.</text>
</comment>
<evidence type="ECO:0000313" key="2">
    <source>
        <dbReference type="Proteomes" id="UP000638560"/>
    </source>
</evidence>
<dbReference type="RefSeq" id="WP_196204333.1">
    <property type="nucleotide sequence ID" value="NZ_JADPUN010000251.1"/>
</dbReference>
<protein>
    <submittedName>
        <fullName evidence="1">Uncharacterized protein</fullName>
    </submittedName>
</protein>
<sequence>MDQHPTRPEPARRPLLLVCAVNDRRAAAVRRAAVVGLGNVPGLDHIDIRTVVPPAGPPPGWLAGAVAATVDRPYALLVESTAVGEAFDLGGRTLTPYPLLQVLVAGVPEAGAAVPVHPAGVSLVALVPAGAPEATRNAAVGWRRWSTGLVVRVLDHGSDLLVDSPTDVLRVACEELGVLPAVIPTGPVVRTPTGAPA</sequence>
<evidence type="ECO:0000313" key="1">
    <source>
        <dbReference type="EMBL" id="MBF9132809.1"/>
    </source>
</evidence>
<dbReference type="EMBL" id="JADPUN010000251">
    <property type="protein sequence ID" value="MBF9132809.1"/>
    <property type="molecule type" value="Genomic_DNA"/>
</dbReference>